<name>A0A0E9URE8_ANGAN</name>
<sequence length="43" mass="4809">MAYKIPHPAGTPQKHYVTAVTGHQQPICLFKEGLRMTDNGSKR</sequence>
<dbReference type="EMBL" id="GBXM01040185">
    <property type="protein sequence ID" value="JAH68392.1"/>
    <property type="molecule type" value="Transcribed_RNA"/>
</dbReference>
<accession>A0A0E9URE8</accession>
<organism evidence="1">
    <name type="scientific">Anguilla anguilla</name>
    <name type="common">European freshwater eel</name>
    <name type="synonym">Muraena anguilla</name>
    <dbReference type="NCBI Taxonomy" id="7936"/>
    <lineage>
        <taxon>Eukaryota</taxon>
        <taxon>Metazoa</taxon>
        <taxon>Chordata</taxon>
        <taxon>Craniata</taxon>
        <taxon>Vertebrata</taxon>
        <taxon>Euteleostomi</taxon>
        <taxon>Actinopterygii</taxon>
        <taxon>Neopterygii</taxon>
        <taxon>Teleostei</taxon>
        <taxon>Anguilliformes</taxon>
        <taxon>Anguillidae</taxon>
        <taxon>Anguilla</taxon>
    </lineage>
</organism>
<reference evidence="1" key="1">
    <citation type="submission" date="2014-11" db="EMBL/GenBank/DDBJ databases">
        <authorList>
            <person name="Amaro Gonzalez C."/>
        </authorList>
    </citation>
    <scope>NUCLEOTIDE SEQUENCE</scope>
</reference>
<dbReference type="AlphaFoldDB" id="A0A0E9URE8"/>
<evidence type="ECO:0000313" key="1">
    <source>
        <dbReference type="EMBL" id="JAH68392.1"/>
    </source>
</evidence>
<reference evidence="1" key="2">
    <citation type="journal article" date="2015" name="Fish Shellfish Immunol.">
        <title>Early steps in the European eel (Anguilla anguilla)-Vibrio vulnificus interaction in the gills: Role of the RtxA13 toxin.</title>
        <authorList>
            <person name="Callol A."/>
            <person name="Pajuelo D."/>
            <person name="Ebbesson L."/>
            <person name="Teles M."/>
            <person name="MacKenzie S."/>
            <person name="Amaro C."/>
        </authorList>
    </citation>
    <scope>NUCLEOTIDE SEQUENCE</scope>
</reference>
<protein>
    <submittedName>
        <fullName evidence="1">Uncharacterized protein</fullName>
    </submittedName>
</protein>
<proteinExistence type="predicted"/>